<feature type="domain" description="Reverse transcriptase zinc-binding" evidence="1">
    <location>
        <begin position="92"/>
        <end position="182"/>
    </location>
</feature>
<dbReference type="Proteomes" id="UP000554482">
    <property type="component" value="Unassembled WGS sequence"/>
</dbReference>
<proteinExistence type="predicted"/>
<sequence length="293" mass="33849">MDGRGTSFWHDVWCGEACLADRFPRLYRQAANKQGTVFEHFSENLWRPNIQRRILRGGEAQEMRDLNASLNTMALSAGRDEWIWKHSHSNVFTVKSMYGVLFRHDRVYAPPVEAFPYKVAWEPNIPTNVKFFIWSLLWERILTIDNLNARGMITYNVCALCNCSPESINHLFLLCPISVVAWNDCVGHIPRMGGVMNFSNPKILLSEWPKLNNRGMAEACWAILPYTIMWVVWSVRNEIIFAGAVLDTGQLLQRVKRTLWAWLDVVCKAVDVKKGFTVSDLLLRWESIVVDSW</sequence>
<accession>A0A7J6WWW1</accession>
<dbReference type="Pfam" id="PF13966">
    <property type="entry name" value="zf-RVT"/>
    <property type="match status" value="1"/>
</dbReference>
<dbReference type="EMBL" id="JABWDY010008778">
    <property type="protein sequence ID" value="KAF5201931.1"/>
    <property type="molecule type" value="Genomic_DNA"/>
</dbReference>
<reference evidence="2 3" key="1">
    <citation type="submission" date="2020-06" db="EMBL/GenBank/DDBJ databases">
        <title>Transcriptomic and genomic resources for Thalictrum thalictroides and T. hernandezii: Facilitating candidate gene discovery in an emerging model plant lineage.</title>
        <authorList>
            <person name="Arias T."/>
            <person name="Riano-Pachon D.M."/>
            <person name="Di Stilio V.S."/>
        </authorList>
    </citation>
    <scope>NUCLEOTIDE SEQUENCE [LARGE SCALE GENOMIC DNA]</scope>
    <source>
        <strain evidence="3">cv. WT478/WT964</strain>
        <tissue evidence="2">Leaves</tissue>
    </source>
</reference>
<protein>
    <recommendedName>
        <fullName evidence="1">Reverse transcriptase zinc-binding domain-containing protein</fullName>
    </recommendedName>
</protein>
<evidence type="ECO:0000313" key="3">
    <source>
        <dbReference type="Proteomes" id="UP000554482"/>
    </source>
</evidence>
<evidence type="ECO:0000259" key="1">
    <source>
        <dbReference type="Pfam" id="PF13966"/>
    </source>
</evidence>
<dbReference type="OrthoDB" id="696485at2759"/>
<dbReference type="PANTHER" id="PTHR36617:SF15">
    <property type="entry name" value="REVERSE TRANSCRIPTASE ZINC-BINDING DOMAIN-CONTAINING PROTEIN"/>
    <property type="match status" value="1"/>
</dbReference>
<keyword evidence="3" id="KW-1185">Reference proteome</keyword>
<dbReference type="InterPro" id="IPR026960">
    <property type="entry name" value="RVT-Znf"/>
</dbReference>
<dbReference type="PANTHER" id="PTHR36617">
    <property type="entry name" value="PROTEIN, PUTATIVE-RELATED"/>
    <property type="match status" value="1"/>
</dbReference>
<evidence type="ECO:0000313" key="2">
    <source>
        <dbReference type="EMBL" id="KAF5201931.1"/>
    </source>
</evidence>
<name>A0A7J6WWW1_THATH</name>
<comment type="caution">
    <text evidence="2">The sequence shown here is derived from an EMBL/GenBank/DDBJ whole genome shotgun (WGS) entry which is preliminary data.</text>
</comment>
<gene>
    <name evidence="2" type="ORF">FRX31_008480</name>
</gene>
<organism evidence="2 3">
    <name type="scientific">Thalictrum thalictroides</name>
    <name type="common">Rue-anemone</name>
    <name type="synonym">Anemone thalictroides</name>
    <dbReference type="NCBI Taxonomy" id="46969"/>
    <lineage>
        <taxon>Eukaryota</taxon>
        <taxon>Viridiplantae</taxon>
        <taxon>Streptophyta</taxon>
        <taxon>Embryophyta</taxon>
        <taxon>Tracheophyta</taxon>
        <taxon>Spermatophyta</taxon>
        <taxon>Magnoliopsida</taxon>
        <taxon>Ranunculales</taxon>
        <taxon>Ranunculaceae</taxon>
        <taxon>Thalictroideae</taxon>
        <taxon>Thalictrum</taxon>
    </lineage>
</organism>
<dbReference type="AlphaFoldDB" id="A0A7J6WWW1"/>